<dbReference type="AlphaFoldDB" id="A0A0D2X3L0"/>
<dbReference type="FunFam" id="3.40.120.10:FF:000013">
    <property type="entry name" value="Phosphoacetylglucosamine mutase"/>
    <property type="match status" value="1"/>
</dbReference>
<evidence type="ECO:0000256" key="14">
    <source>
        <dbReference type="PIRNR" id="PIRNR016408"/>
    </source>
</evidence>
<feature type="binding site" evidence="16">
    <location>
        <begin position="379"/>
        <end position="381"/>
    </location>
    <ligand>
        <name>substrate</name>
    </ligand>
</feature>
<dbReference type="EMBL" id="KE346367">
    <property type="protein sequence ID" value="KJE94494.1"/>
    <property type="molecule type" value="Genomic_DNA"/>
</dbReference>
<evidence type="ECO:0000256" key="8">
    <source>
        <dbReference type="ARBA" id="ARBA00023235"/>
    </source>
</evidence>
<dbReference type="GO" id="GO:0005975">
    <property type="term" value="P:carbohydrate metabolic process"/>
    <property type="evidence" value="ECO:0007669"/>
    <property type="project" value="InterPro"/>
</dbReference>
<evidence type="ECO:0000259" key="21">
    <source>
        <dbReference type="Pfam" id="PF21405"/>
    </source>
</evidence>
<evidence type="ECO:0000256" key="3">
    <source>
        <dbReference type="ARBA" id="ARBA00010231"/>
    </source>
</evidence>
<feature type="binding site" evidence="17">
    <location>
        <position position="287"/>
    </location>
    <ligand>
        <name>Mg(2+)</name>
        <dbReference type="ChEBI" id="CHEBI:18420"/>
    </ligand>
</feature>
<evidence type="ECO:0000256" key="1">
    <source>
        <dbReference type="ARBA" id="ARBA00000558"/>
    </source>
</evidence>
<keyword evidence="23" id="KW-1185">Reference proteome</keyword>
<organism evidence="22 23">
    <name type="scientific">Capsaspora owczarzaki (strain ATCC 30864)</name>
    <dbReference type="NCBI Taxonomy" id="595528"/>
    <lineage>
        <taxon>Eukaryota</taxon>
        <taxon>Filasterea</taxon>
        <taxon>Capsaspora</taxon>
    </lineage>
</organism>
<dbReference type="InParanoid" id="A0A0D2X3L0"/>
<comment type="catalytic activity">
    <reaction evidence="1 14">
        <text>N-acetyl-alpha-D-glucosamine 1-phosphate = N-acetyl-D-glucosamine 6-phosphate</text>
        <dbReference type="Rhea" id="RHEA:23804"/>
        <dbReference type="ChEBI" id="CHEBI:57513"/>
        <dbReference type="ChEBI" id="CHEBI:57776"/>
        <dbReference type="EC" id="5.4.2.3"/>
    </reaction>
</comment>
<dbReference type="InterPro" id="IPR016657">
    <property type="entry name" value="PAGM"/>
</dbReference>
<evidence type="ECO:0000256" key="11">
    <source>
        <dbReference type="ARBA" id="ARBA00031926"/>
    </source>
</evidence>
<dbReference type="InterPro" id="IPR036900">
    <property type="entry name" value="A-D-PHexomutase_C_sf"/>
</dbReference>
<evidence type="ECO:0000256" key="4">
    <source>
        <dbReference type="ARBA" id="ARBA00012731"/>
    </source>
</evidence>
<dbReference type="eggNOG" id="KOG2537">
    <property type="taxonomic scope" value="Eukaryota"/>
</dbReference>
<comment type="similarity">
    <text evidence="3 14">Belongs to the phosphohexose mutase family.</text>
</comment>
<dbReference type="Pfam" id="PF21404">
    <property type="entry name" value="AMG1_III"/>
    <property type="match status" value="1"/>
</dbReference>
<dbReference type="GO" id="GO:0006048">
    <property type="term" value="P:UDP-N-acetylglucosamine biosynthetic process"/>
    <property type="evidence" value="ECO:0007669"/>
    <property type="project" value="UniProtKB-UniRule"/>
</dbReference>
<proteinExistence type="inferred from homology"/>
<feature type="binding site" evidence="16">
    <location>
        <position position="514"/>
    </location>
    <ligand>
        <name>substrate</name>
    </ligand>
</feature>
<feature type="domain" description="Alpha-D-phosphohexomutase alpha/beta/alpha" evidence="19">
    <location>
        <begin position="117"/>
        <end position="171"/>
    </location>
</feature>
<evidence type="ECO:0000256" key="6">
    <source>
        <dbReference type="ARBA" id="ARBA00022723"/>
    </source>
</evidence>
<protein>
    <recommendedName>
        <fullName evidence="4 14">Phosphoacetylglucosamine mutase</fullName>
        <shortName evidence="14">PAGM</shortName>
        <ecNumber evidence="4 14">5.4.2.3</ecNumber>
    </recommendedName>
    <alternativeName>
        <fullName evidence="12 14">Acetylglucosamine phosphomutase</fullName>
    </alternativeName>
    <alternativeName>
        <fullName evidence="11 14">N-acetylglucosamine-phosphate mutase</fullName>
    </alternativeName>
</protein>
<dbReference type="GO" id="GO:0071555">
    <property type="term" value="P:cell wall organization"/>
    <property type="evidence" value="ECO:0007669"/>
    <property type="project" value="UniProtKB-KW"/>
</dbReference>
<dbReference type="CDD" id="cd03086">
    <property type="entry name" value="PGM3"/>
    <property type="match status" value="1"/>
</dbReference>
<evidence type="ECO:0000256" key="13">
    <source>
        <dbReference type="ARBA" id="ARBA00059527"/>
    </source>
</evidence>
<feature type="binding site" description="via phosphate group" evidence="17">
    <location>
        <position position="65"/>
    </location>
    <ligand>
        <name>Mg(2+)</name>
        <dbReference type="ChEBI" id="CHEBI:18420"/>
    </ligand>
</feature>
<dbReference type="OrthoDB" id="1928at2759"/>
<feature type="binding site" evidence="17">
    <location>
        <position position="285"/>
    </location>
    <ligand>
        <name>Mg(2+)</name>
        <dbReference type="ChEBI" id="CHEBI:18420"/>
    </ligand>
</feature>
<dbReference type="STRING" id="595528.A0A0D2X3L0"/>
<feature type="domain" description="Phosphoacetylglucosamine mutase AMG1" evidence="21">
    <location>
        <begin position="184"/>
        <end position="290"/>
    </location>
</feature>
<dbReference type="FunFam" id="3.30.310.50:FF:000003">
    <property type="entry name" value="Phosphoacetylglucosamine mutase"/>
    <property type="match status" value="1"/>
</dbReference>
<feature type="active site" description="Phosphoserine intermediate" evidence="15">
    <location>
        <position position="65"/>
    </location>
</feature>
<dbReference type="UniPathway" id="UPA00113">
    <property type="reaction ID" value="UER00530"/>
</dbReference>
<dbReference type="InterPro" id="IPR049022">
    <property type="entry name" value="AMG1_III"/>
</dbReference>
<dbReference type="PANTHER" id="PTHR45955:SF1">
    <property type="entry name" value="PHOSPHOACETYLGLUCOSAMINE MUTASE"/>
    <property type="match status" value="1"/>
</dbReference>
<evidence type="ECO:0000259" key="20">
    <source>
        <dbReference type="Pfam" id="PF21404"/>
    </source>
</evidence>
<dbReference type="Proteomes" id="UP000008743">
    <property type="component" value="Unassembled WGS sequence"/>
</dbReference>
<reference evidence="23" key="1">
    <citation type="submission" date="2011-02" db="EMBL/GenBank/DDBJ databases">
        <title>The Genome Sequence of Capsaspora owczarzaki ATCC 30864.</title>
        <authorList>
            <person name="Russ C."/>
            <person name="Cuomo C."/>
            <person name="Burger G."/>
            <person name="Gray M.W."/>
            <person name="Holland P.W.H."/>
            <person name="King N."/>
            <person name="Lang F.B.F."/>
            <person name="Roger A.J."/>
            <person name="Ruiz-Trillo I."/>
            <person name="Young S.K."/>
            <person name="Zeng Q."/>
            <person name="Gargeya S."/>
            <person name="Alvarado L."/>
            <person name="Berlin A."/>
            <person name="Chapman S.B."/>
            <person name="Chen Z."/>
            <person name="Freedman E."/>
            <person name="Gellesch M."/>
            <person name="Goldberg J."/>
            <person name="Griggs A."/>
            <person name="Gujja S."/>
            <person name="Heilman E."/>
            <person name="Heiman D."/>
            <person name="Howarth C."/>
            <person name="Mehta T."/>
            <person name="Neiman D."/>
            <person name="Pearson M."/>
            <person name="Roberts A."/>
            <person name="Saif S."/>
            <person name="Shea T."/>
            <person name="Shenoy N."/>
            <person name="Sisk P."/>
            <person name="Stolte C."/>
            <person name="Sykes S."/>
            <person name="White J."/>
            <person name="Yandava C."/>
            <person name="Haas B."/>
            <person name="Nusbaum C."/>
            <person name="Birren B."/>
        </authorList>
    </citation>
    <scope>NUCLEOTIDE SEQUENCE</scope>
    <source>
        <strain evidence="23">ATCC 30864</strain>
    </source>
</reference>
<dbReference type="GO" id="GO:0046872">
    <property type="term" value="F:metal ion binding"/>
    <property type="evidence" value="ECO:0007669"/>
    <property type="project" value="UniProtKB-KW"/>
</dbReference>
<feature type="domain" description="Alpha-D-phosphohexomutase alpha/beta/alpha" evidence="19">
    <location>
        <begin position="58"/>
        <end position="87"/>
    </location>
</feature>
<evidence type="ECO:0000259" key="19">
    <source>
        <dbReference type="Pfam" id="PF02878"/>
    </source>
</evidence>
<evidence type="ECO:0000256" key="17">
    <source>
        <dbReference type="PIRSR" id="PIRSR016408-3"/>
    </source>
</evidence>
<feature type="domain" description="Phosphoacetylglucosamine mutase AMG1" evidence="20">
    <location>
        <begin position="304"/>
        <end position="444"/>
    </location>
</feature>
<evidence type="ECO:0000256" key="10">
    <source>
        <dbReference type="ARBA" id="ARBA00023316"/>
    </source>
</evidence>
<dbReference type="Pfam" id="PF02878">
    <property type="entry name" value="PGM_PMM_I"/>
    <property type="match status" value="2"/>
</dbReference>
<dbReference type="Gene3D" id="3.40.120.10">
    <property type="entry name" value="Alpha-D-Glucose-1,6-Bisphosphate, subunit A, domain 3"/>
    <property type="match status" value="1"/>
</dbReference>
<evidence type="ECO:0000256" key="9">
    <source>
        <dbReference type="ARBA" id="ARBA00023277"/>
    </source>
</evidence>
<dbReference type="PIRSF" id="PIRSF016408">
    <property type="entry name" value="PAGM"/>
    <property type="match status" value="1"/>
</dbReference>
<dbReference type="InterPro" id="IPR005844">
    <property type="entry name" value="A-D-PHexomutase_a/b/a-I"/>
</dbReference>
<dbReference type="RefSeq" id="XP_004346813.1">
    <property type="nucleotide sequence ID" value="XM_004346763.2"/>
</dbReference>
<name>A0A0D2X3L0_CAPO3</name>
<accession>A0A0D2X3L0</accession>
<dbReference type="SUPFAM" id="SSF53738">
    <property type="entry name" value="Phosphoglucomutase, first 3 domains"/>
    <property type="match status" value="3"/>
</dbReference>
<evidence type="ECO:0000256" key="15">
    <source>
        <dbReference type="PIRSR" id="PIRSR016408-1"/>
    </source>
</evidence>
<dbReference type="SUPFAM" id="SSF55957">
    <property type="entry name" value="Phosphoglucomutase, C-terminal domain"/>
    <property type="match status" value="1"/>
</dbReference>
<dbReference type="PhylomeDB" id="A0A0D2X3L0"/>
<evidence type="ECO:0000256" key="5">
    <source>
        <dbReference type="ARBA" id="ARBA00022553"/>
    </source>
</evidence>
<keyword evidence="8 14" id="KW-0413">Isomerase</keyword>
<dbReference type="FunCoup" id="A0A0D2X3L0">
    <property type="interactions" value="26"/>
</dbReference>
<dbReference type="OMA" id="WEAYATK"/>
<evidence type="ECO:0000256" key="7">
    <source>
        <dbReference type="ARBA" id="ARBA00022842"/>
    </source>
</evidence>
<evidence type="ECO:0000259" key="18">
    <source>
        <dbReference type="Pfam" id="PF00408"/>
    </source>
</evidence>
<comment type="cofactor">
    <cofactor evidence="14 17">
        <name>Mg(2+)</name>
        <dbReference type="ChEBI" id="CHEBI:18420"/>
    </cofactor>
    <text evidence="14 17">Binds 1 Mg(2+) ion per subunit.</text>
</comment>
<gene>
    <name evidence="22" type="ORF">CAOG_005128</name>
</gene>
<dbReference type="Pfam" id="PF21405">
    <property type="entry name" value="AMG1_II"/>
    <property type="match status" value="1"/>
</dbReference>
<dbReference type="InterPro" id="IPR005843">
    <property type="entry name" value="A-D-PHexomutase_C"/>
</dbReference>
<comment type="function">
    <text evidence="13">Catalyzes the conversion of GlcNAc-6-P into GlcNAc-1-P during the synthesis of uridine diphosphate/UDP-GlcNAc, which is a biosynthetic precursor of chitin and also supplies the amino sugars for N-linked oligosaccharides of glycoproteins.</text>
</comment>
<dbReference type="GO" id="GO:0004610">
    <property type="term" value="F:phosphoacetylglucosamine mutase activity"/>
    <property type="evidence" value="ECO:0007669"/>
    <property type="project" value="UniProtKB-UniRule"/>
</dbReference>
<keyword evidence="5" id="KW-0597">Phosphoprotein</keyword>
<dbReference type="FunFam" id="3.40.120.10:FF:000023">
    <property type="entry name" value="Phosphoacetylglucosamine mutase"/>
    <property type="match status" value="1"/>
</dbReference>
<feature type="domain" description="Alpha-D-phosphohexomutase C-terminal" evidence="18">
    <location>
        <begin position="497"/>
        <end position="533"/>
    </location>
</feature>
<keyword evidence="9" id="KW-0119">Carbohydrate metabolism</keyword>
<evidence type="ECO:0000256" key="12">
    <source>
        <dbReference type="ARBA" id="ARBA00032065"/>
    </source>
</evidence>
<dbReference type="PANTHER" id="PTHR45955">
    <property type="entry name" value="PHOSPHOACETYLGLUCOSAMINE MUTASE"/>
    <property type="match status" value="1"/>
</dbReference>
<dbReference type="EC" id="5.4.2.3" evidence="4 14"/>
<keyword evidence="6 14" id="KW-0479">Metal-binding</keyword>
<evidence type="ECO:0000256" key="16">
    <source>
        <dbReference type="PIRSR" id="PIRSR016408-2"/>
    </source>
</evidence>
<keyword evidence="10" id="KW-0961">Cell wall biogenesis/degradation</keyword>
<feature type="binding site" evidence="16">
    <location>
        <begin position="505"/>
        <end position="509"/>
    </location>
    <ligand>
        <name>substrate</name>
    </ligand>
</feature>
<dbReference type="Gene3D" id="3.30.310.50">
    <property type="entry name" value="Alpha-D-phosphohexomutase, C-terminal domain"/>
    <property type="match status" value="1"/>
</dbReference>
<evidence type="ECO:0000313" key="22">
    <source>
        <dbReference type="EMBL" id="KJE94494.1"/>
    </source>
</evidence>
<dbReference type="InterPro" id="IPR016055">
    <property type="entry name" value="A-D-PHexomutase_a/b/a-I/II/III"/>
</dbReference>
<feature type="binding site" evidence="17">
    <location>
        <position position="283"/>
    </location>
    <ligand>
        <name>Mg(2+)</name>
        <dbReference type="ChEBI" id="CHEBI:18420"/>
    </ligand>
</feature>
<dbReference type="InterPro" id="IPR049023">
    <property type="entry name" value="AMG1_II"/>
</dbReference>
<evidence type="ECO:0000313" key="23">
    <source>
        <dbReference type="Proteomes" id="UP000008743"/>
    </source>
</evidence>
<dbReference type="Pfam" id="PF00408">
    <property type="entry name" value="PGM_PMM_IV"/>
    <property type="match status" value="1"/>
</dbReference>
<evidence type="ECO:0000256" key="2">
    <source>
        <dbReference type="ARBA" id="ARBA00004865"/>
    </source>
</evidence>
<sequence length="541" mass="57689">MSLSPVAAASARHPKPETAVFEYGTAGFRMKAAIMDPVVFRVGLVAALRSRALGGKIVGTMITASHNPEPDNGVKIVEPLGEMLVPQWESLATRVTNAANGDLDAVLAQIAAELKIDMNIVPRVIVARDTRPSGPALVASLVDGLRALNAEVIDAGVLTTPQLHYLTRTRNEQLANTHLYGQPTEDGYFDKLAHAFNKLIASAASGNPDFKPASLSVDGANGVGAGAFRTLIPRISSSLAAEVVNDGSAGALNDKCGADFVKVQQTFPSGVTVRPGGRYASLDGDADRIVYFYADQESKFHLLDGDKIATLAAAFLIDRLEAAGIRQGITIGVVQTAYANGSSTQYLEKVLGVPAPCAKTGVKHLHHEALAYDIGVYFEANGHGTVIFSDHMIQVLDAGLVSANASTRQALQDLRNFVDVINVTVGDAISDLLMVEAILAFKHWSLDQWDAQYTDLPNKQLKVEVPNRALFQTTNAERELTSPAGMQAEINKLVAAVPKGRSFVRPSGTEDVVRVYAEAETREQTDALGQAVVALVRQFAK</sequence>
<keyword evidence="7 14" id="KW-0460">Magnesium</keyword>
<comment type="pathway">
    <text evidence="2 14">Nucleotide-sugar biosynthesis; UDP-N-acetyl-alpha-D-glucosamine biosynthesis; N-acetyl-alpha-D-glucosamine 1-phosphate from alpha-D-glucosamine 6-phosphate (route I): step 2/2.</text>
</comment>